<keyword evidence="5" id="KW-1185">Reference proteome</keyword>
<dbReference type="Proteomes" id="UP000198589">
    <property type="component" value="Unassembled WGS sequence"/>
</dbReference>
<reference evidence="5" key="1">
    <citation type="submission" date="2016-10" db="EMBL/GenBank/DDBJ databases">
        <authorList>
            <person name="Varghese N."/>
            <person name="Submissions S."/>
        </authorList>
    </citation>
    <scope>NUCLEOTIDE SEQUENCE [LARGE SCALE GENOMIC DNA]</scope>
    <source>
        <strain evidence="5">DSM 46838</strain>
    </source>
</reference>
<proteinExistence type="predicted"/>
<evidence type="ECO:0000259" key="3">
    <source>
        <dbReference type="Pfam" id="PF04961"/>
    </source>
</evidence>
<gene>
    <name evidence="4" type="ORF">SAMN05216574_12253</name>
</gene>
<name>A0A1I2KN97_9ACTN</name>
<evidence type="ECO:0000313" key="5">
    <source>
        <dbReference type="Proteomes" id="UP000198589"/>
    </source>
</evidence>
<dbReference type="STRING" id="1798228.SAMN05216574_12253"/>
<dbReference type="SUPFAM" id="SSF101262">
    <property type="entry name" value="Methenyltetrahydrofolate cyclohydrolase-like"/>
    <property type="match status" value="1"/>
</dbReference>
<feature type="domain" description="Cyclodeaminase/cyclohydrolase" evidence="3">
    <location>
        <begin position="72"/>
        <end position="247"/>
    </location>
</feature>
<dbReference type="EMBL" id="FOND01000022">
    <property type="protein sequence ID" value="SFF67993.1"/>
    <property type="molecule type" value="Genomic_DNA"/>
</dbReference>
<dbReference type="Gene3D" id="1.20.120.680">
    <property type="entry name" value="Formiminotetrahydrofolate cyclodeaminase monomer, up-and-down helical bundle"/>
    <property type="match status" value="1"/>
</dbReference>
<dbReference type="GO" id="GO:0003824">
    <property type="term" value="F:catalytic activity"/>
    <property type="evidence" value="ECO:0007669"/>
    <property type="project" value="InterPro"/>
</dbReference>
<feature type="compositionally biased region" description="Basic and acidic residues" evidence="2">
    <location>
        <begin position="37"/>
        <end position="52"/>
    </location>
</feature>
<dbReference type="InterPro" id="IPR007044">
    <property type="entry name" value="Cyclodeamin/CycHdrlase"/>
</dbReference>
<feature type="coiled-coil region" evidence="1">
    <location>
        <begin position="243"/>
        <end position="270"/>
    </location>
</feature>
<organism evidence="4 5">
    <name type="scientific">Blastococcus tunisiensis</name>
    <dbReference type="NCBI Taxonomy" id="1798228"/>
    <lineage>
        <taxon>Bacteria</taxon>
        <taxon>Bacillati</taxon>
        <taxon>Actinomycetota</taxon>
        <taxon>Actinomycetes</taxon>
        <taxon>Geodermatophilales</taxon>
        <taxon>Geodermatophilaceae</taxon>
        <taxon>Blastococcus</taxon>
    </lineage>
</organism>
<evidence type="ECO:0000256" key="2">
    <source>
        <dbReference type="SAM" id="MobiDB-lite"/>
    </source>
</evidence>
<evidence type="ECO:0000313" key="4">
    <source>
        <dbReference type="EMBL" id="SFF67993.1"/>
    </source>
</evidence>
<dbReference type="AlphaFoldDB" id="A0A1I2KN97"/>
<dbReference type="Pfam" id="PF04961">
    <property type="entry name" value="FTCD_C"/>
    <property type="match status" value="1"/>
</dbReference>
<protein>
    <submittedName>
        <fullName evidence="4">Formiminotetrahydrofolate cyclodeaminase</fullName>
    </submittedName>
</protein>
<sequence>MQRAVESTPGRSVSGGCGSAPVAGTARTTDDDSSAPLDRRPWAPLPHRRDDPLDGTVTTAESPATDELDGQSLGEFLDQLAARMAAPGAGATAGVEAALAASLVAMVGRFTTDDEHAELVREVVAEADRQREACVAAAAADQQAFTAVAQAMKLPRGTQEEQESRRRALSAARLDAARPPRAIIDVAVRLTSLAERLLPVANRNLVSDIAAATAAARAAAATARLAVETNLPGIDDERARAELSAAVEVVDELARRADAVEAEVRALIRR</sequence>
<evidence type="ECO:0000256" key="1">
    <source>
        <dbReference type="SAM" id="Coils"/>
    </source>
</evidence>
<accession>A0A1I2KN97</accession>
<feature type="region of interest" description="Disordered" evidence="2">
    <location>
        <begin position="1"/>
        <end position="69"/>
    </location>
</feature>
<keyword evidence="1" id="KW-0175">Coiled coil</keyword>
<dbReference type="InterPro" id="IPR036178">
    <property type="entry name" value="Formintransfe-cycloase-like_sf"/>
</dbReference>